<proteinExistence type="inferred from homology"/>
<dbReference type="InterPro" id="IPR048454">
    <property type="entry name" value="YetF_N"/>
</dbReference>
<feature type="domain" description="YetF C-terminal" evidence="8">
    <location>
        <begin position="76"/>
        <end position="201"/>
    </location>
</feature>
<reference evidence="10" key="1">
    <citation type="submission" date="2022-07" db="EMBL/GenBank/DDBJ databases">
        <title>Bacterial species isolated from the porcine tonsil microbiota.</title>
        <authorList>
            <person name="Oliveira I.M.F."/>
        </authorList>
    </citation>
    <scope>NUCLEOTIDE SEQUENCE</scope>
    <source>
        <strain evidence="10">8QC2O2</strain>
    </source>
</reference>
<evidence type="ECO:0000259" key="8">
    <source>
        <dbReference type="Pfam" id="PF04239"/>
    </source>
</evidence>
<protein>
    <submittedName>
        <fullName evidence="10">DUF421 domain-containing protein</fullName>
    </submittedName>
</protein>
<feature type="domain" description="YetF-like N-terminal transmembrane" evidence="9">
    <location>
        <begin position="1"/>
        <end position="73"/>
    </location>
</feature>
<evidence type="ECO:0000256" key="1">
    <source>
        <dbReference type="ARBA" id="ARBA00004651"/>
    </source>
</evidence>
<gene>
    <name evidence="10" type="ORF">NQ032_10700</name>
</gene>
<comment type="caution">
    <text evidence="10">The sequence shown here is derived from an EMBL/GenBank/DDBJ whole genome shotgun (WGS) entry which is preliminary data.</text>
</comment>
<organism evidence="10 11">
    <name type="scientific">Mammaliicoccus sciuri</name>
    <name type="common">Staphylococcus sciuri</name>
    <dbReference type="NCBI Taxonomy" id="1296"/>
    <lineage>
        <taxon>Bacteria</taxon>
        <taxon>Bacillati</taxon>
        <taxon>Bacillota</taxon>
        <taxon>Bacilli</taxon>
        <taxon>Bacillales</taxon>
        <taxon>Staphylococcaceae</taxon>
        <taxon>Mammaliicoccus</taxon>
    </lineage>
</organism>
<dbReference type="GO" id="GO:0005886">
    <property type="term" value="C:plasma membrane"/>
    <property type="evidence" value="ECO:0007669"/>
    <property type="project" value="UniProtKB-SubCell"/>
</dbReference>
<dbReference type="Pfam" id="PF04239">
    <property type="entry name" value="DUF421"/>
    <property type="match status" value="1"/>
</dbReference>
<dbReference type="Proteomes" id="UP001204068">
    <property type="component" value="Unassembled WGS sequence"/>
</dbReference>
<evidence type="ECO:0000256" key="2">
    <source>
        <dbReference type="ARBA" id="ARBA00006448"/>
    </source>
</evidence>
<evidence type="ECO:0000256" key="7">
    <source>
        <dbReference type="SAM" id="Phobius"/>
    </source>
</evidence>
<dbReference type="EMBL" id="JANILD010000005">
    <property type="protein sequence ID" value="MCQ9304067.1"/>
    <property type="molecule type" value="Genomic_DNA"/>
</dbReference>
<dbReference type="AlphaFoldDB" id="A0AAW5LPD4"/>
<accession>A0AAW5LPD4</accession>
<evidence type="ECO:0000256" key="5">
    <source>
        <dbReference type="ARBA" id="ARBA00022989"/>
    </source>
</evidence>
<comment type="similarity">
    <text evidence="2">Belongs to the UPF0702 family.</text>
</comment>
<evidence type="ECO:0000259" key="9">
    <source>
        <dbReference type="Pfam" id="PF20730"/>
    </source>
</evidence>
<evidence type="ECO:0000313" key="10">
    <source>
        <dbReference type="EMBL" id="MCQ9304067.1"/>
    </source>
</evidence>
<evidence type="ECO:0000256" key="3">
    <source>
        <dbReference type="ARBA" id="ARBA00022475"/>
    </source>
</evidence>
<dbReference type="PANTHER" id="PTHR34582:SF6">
    <property type="entry name" value="UPF0702 TRANSMEMBRANE PROTEIN YCAP"/>
    <property type="match status" value="1"/>
</dbReference>
<dbReference type="Gene3D" id="3.30.240.20">
    <property type="entry name" value="bsu07140 like domains"/>
    <property type="match status" value="2"/>
</dbReference>
<dbReference type="PANTHER" id="PTHR34582">
    <property type="entry name" value="UPF0702 TRANSMEMBRANE PROTEIN YCAP"/>
    <property type="match status" value="1"/>
</dbReference>
<evidence type="ECO:0000313" key="11">
    <source>
        <dbReference type="Proteomes" id="UP001204068"/>
    </source>
</evidence>
<keyword evidence="5 7" id="KW-1133">Transmembrane helix</keyword>
<dbReference type="Pfam" id="PF20730">
    <property type="entry name" value="YetF_N"/>
    <property type="match status" value="1"/>
</dbReference>
<comment type="subcellular location">
    <subcellularLocation>
        <location evidence="1">Cell membrane</location>
        <topology evidence="1">Multi-pass membrane protein</topology>
    </subcellularLocation>
</comment>
<name>A0AAW5LPD4_MAMSC</name>
<evidence type="ECO:0000256" key="6">
    <source>
        <dbReference type="ARBA" id="ARBA00023136"/>
    </source>
</evidence>
<keyword evidence="4 7" id="KW-0812">Transmembrane</keyword>
<sequence length="212" mass="25135">MIIKLFLGFIVLLIIMRLMGKRNLAQLNAGDVIYLLVFGGILEGSIYDEKIKYWHVILALVSWSLIIFLFEYLIYKSKKARFILKGDTDVLMTEGDIYTKILKYNRLELDQIHSIARNQGIFDLSEIKNMYIESDGGFTIEKYDNKYPLKEHDYEIYELVKNKSINENILKEINQDEDWLYNQLNKRGVHDINNVFYADWSFDRGIHIIKYK</sequence>
<dbReference type="InterPro" id="IPR023090">
    <property type="entry name" value="UPF0702_alpha/beta_dom_sf"/>
</dbReference>
<feature type="transmembrane region" description="Helical" evidence="7">
    <location>
        <begin position="53"/>
        <end position="75"/>
    </location>
</feature>
<evidence type="ECO:0000256" key="4">
    <source>
        <dbReference type="ARBA" id="ARBA00022692"/>
    </source>
</evidence>
<dbReference type="InterPro" id="IPR007353">
    <property type="entry name" value="DUF421"/>
</dbReference>
<keyword evidence="6 7" id="KW-0472">Membrane</keyword>
<keyword evidence="3" id="KW-1003">Cell membrane</keyword>